<evidence type="ECO:0000313" key="1">
    <source>
        <dbReference type="EMBL" id="KAF2792137.1"/>
    </source>
</evidence>
<keyword evidence="2" id="KW-1185">Reference proteome</keyword>
<organism evidence="1 2">
    <name type="scientific">Melanomma pulvis-pyrius CBS 109.77</name>
    <dbReference type="NCBI Taxonomy" id="1314802"/>
    <lineage>
        <taxon>Eukaryota</taxon>
        <taxon>Fungi</taxon>
        <taxon>Dikarya</taxon>
        <taxon>Ascomycota</taxon>
        <taxon>Pezizomycotina</taxon>
        <taxon>Dothideomycetes</taxon>
        <taxon>Pleosporomycetidae</taxon>
        <taxon>Pleosporales</taxon>
        <taxon>Melanommataceae</taxon>
        <taxon>Melanomma</taxon>
    </lineage>
</organism>
<dbReference type="EMBL" id="MU001984">
    <property type="protein sequence ID" value="KAF2792137.1"/>
    <property type="molecule type" value="Genomic_DNA"/>
</dbReference>
<proteinExistence type="predicted"/>
<dbReference type="AlphaFoldDB" id="A0A6A6X8C4"/>
<reference evidence="1" key="1">
    <citation type="journal article" date="2020" name="Stud. Mycol.">
        <title>101 Dothideomycetes genomes: a test case for predicting lifestyles and emergence of pathogens.</title>
        <authorList>
            <person name="Haridas S."/>
            <person name="Albert R."/>
            <person name="Binder M."/>
            <person name="Bloem J."/>
            <person name="Labutti K."/>
            <person name="Salamov A."/>
            <person name="Andreopoulos B."/>
            <person name="Baker S."/>
            <person name="Barry K."/>
            <person name="Bills G."/>
            <person name="Bluhm B."/>
            <person name="Cannon C."/>
            <person name="Castanera R."/>
            <person name="Culley D."/>
            <person name="Daum C."/>
            <person name="Ezra D."/>
            <person name="Gonzalez J."/>
            <person name="Henrissat B."/>
            <person name="Kuo A."/>
            <person name="Liang C."/>
            <person name="Lipzen A."/>
            <person name="Lutzoni F."/>
            <person name="Magnuson J."/>
            <person name="Mondo S."/>
            <person name="Nolan M."/>
            <person name="Ohm R."/>
            <person name="Pangilinan J."/>
            <person name="Park H.-J."/>
            <person name="Ramirez L."/>
            <person name="Alfaro M."/>
            <person name="Sun H."/>
            <person name="Tritt A."/>
            <person name="Yoshinaga Y."/>
            <person name="Zwiers L.-H."/>
            <person name="Turgeon B."/>
            <person name="Goodwin S."/>
            <person name="Spatafora J."/>
            <person name="Crous P."/>
            <person name="Grigoriev I."/>
        </authorList>
    </citation>
    <scope>NUCLEOTIDE SEQUENCE</scope>
    <source>
        <strain evidence="1">CBS 109.77</strain>
    </source>
</reference>
<evidence type="ECO:0000313" key="2">
    <source>
        <dbReference type="Proteomes" id="UP000799757"/>
    </source>
</evidence>
<sequence length="137" mass="16084">MESQDVEPKVTKEIIQPLCRFLVLPRELHDELYPIVFTSTHLSWGVQPKSHDEKVSVKPAANSLALLRTYRQINLETRDFWLPRVLFDFLRVDVMLDKLSPLPSHIICQVRHMRVFDPLHRLADDVLNPSRIRMCIC</sequence>
<protein>
    <submittedName>
        <fullName evidence="1">Uncharacterized protein</fullName>
    </submittedName>
</protein>
<accession>A0A6A6X8C4</accession>
<gene>
    <name evidence="1" type="ORF">K505DRAFT_376270</name>
</gene>
<dbReference type="OrthoDB" id="72726at2759"/>
<name>A0A6A6X8C4_9PLEO</name>
<dbReference type="Proteomes" id="UP000799757">
    <property type="component" value="Unassembled WGS sequence"/>
</dbReference>